<dbReference type="Ensembl" id="ENSGMOT00000025547.1">
    <property type="protein sequence ID" value="ENSGMOP00000024982.1"/>
    <property type="gene ID" value="ENSGMOG00000029502.1"/>
</dbReference>
<evidence type="ECO:0000313" key="3">
    <source>
        <dbReference type="Proteomes" id="UP000694546"/>
    </source>
</evidence>
<feature type="compositionally biased region" description="Basic and acidic residues" evidence="1">
    <location>
        <begin position="350"/>
        <end position="360"/>
    </location>
</feature>
<dbReference type="OMA" id="MIEVIEC"/>
<dbReference type="PANTHER" id="PTHR34438:SF1">
    <property type="entry name" value="CHROMOSOME 2 OPEN READING FRAME 81"/>
    <property type="match status" value="1"/>
</dbReference>
<feature type="region of interest" description="Disordered" evidence="1">
    <location>
        <begin position="1"/>
        <end position="38"/>
    </location>
</feature>
<keyword evidence="3" id="KW-1185">Reference proteome</keyword>
<feature type="compositionally biased region" description="Basic and acidic residues" evidence="1">
    <location>
        <begin position="184"/>
        <end position="200"/>
    </location>
</feature>
<accession>A0A8C4ZZT9</accession>
<proteinExistence type="predicted"/>
<feature type="compositionally biased region" description="Pro residues" evidence="1">
    <location>
        <begin position="144"/>
        <end position="154"/>
    </location>
</feature>
<feature type="compositionally biased region" description="Polar residues" evidence="1">
    <location>
        <begin position="229"/>
        <end position="244"/>
    </location>
</feature>
<name>A0A8C4ZZT9_GADMO</name>
<feature type="region of interest" description="Disordered" evidence="1">
    <location>
        <begin position="335"/>
        <end position="363"/>
    </location>
</feature>
<evidence type="ECO:0000256" key="1">
    <source>
        <dbReference type="SAM" id="MobiDB-lite"/>
    </source>
</evidence>
<reference evidence="2" key="1">
    <citation type="submission" date="2025-08" db="UniProtKB">
        <authorList>
            <consortium name="Ensembl"/>
        </authorList>
    </citation>
    <scope>IDENTIFICATION</scope>
</reference>
<dbReference type="InterPro" id="IPR028042">
    <property type="entry name" value="DUF4639"/>
</dbReference>
<feature type="region of interest" description="Disordered" evidence="1">
    <location>
        <begin position="138"/>
        <end position="252"/>
    </location>
</feature>
<dbReference type="GeneTree" id="ENSGT00940000167385"/>
<dbReference type="AlphaFoldDB" id="A0A8C4ZZT9"/>
<feature type="region of interest" description="Disordered" evidence="1">
    <location>
        <begin position="419"/>
        <end position="440"/>
    </location>
</feature>
<sequence>MMSRSASKSRADTRGPKAPVQAASPQSNDPPVEEDVVPGHLTQTQWEDLLKLEETGENVEEIVEDLMGNVMEKCLKSHIHKQLVAFTVCWAKDFLVEAMELALLYRDPGDGPEEAFSTAEDSQPVPSPIDSWAQGCVPVVSISSPPPPPLPPHATPHKAAGLDKKEPGSPRPPCPEAQLNSSRVQHEKHRERSGPADHSPHRIATPTPPGKSDRKKKMKILLNTAAKESIQSSTQSLSRLVTQGEQEEDRKRRVCLSTDGFDSLPASEGKQPVSKRHHVLQPLPLVSPQYEILDTLLPKRQTIHGLPLSGHKYTKQRAASTSMKLKPLPNYTDHKAKLQQRPNAQPRTDSWLEPRHHSTPVDESGIIRFSGSLRLDTMNLLPGVSLNESQGLQNSPLNTGTQVCLDNMAELRPIRRYPALPSLTTEQRSTGVPAQAMPLK</sequence>
<evidence type="ECO:0000313" key="2">
    <source>
        <dbReference type="Ensembl" id="ENSGMOP00000024982.1"/>
    </source>
</evidence>
<organism evidence="2 3">
    <name type="scientific">Gadus morhua</name>
    <name type="common">Atlantic cod</name>
    <dbReference type="NCBI Taxonomy" id="8049"/>
    <lineage>
        <taxon>Eukaryota</taxon>
        <taxon>Metazoa</taxon>
        <taxon>Chordata</taxon>
        <taxon>Craniata</taxon>
        <taxon>Vertebrata</taxon>
        <taxon>Euteleostomi</taxon>
        <taxon>Actinopterygii</taxon>
        <taxon>Neopterygii</taxon>
        <taxon>Teleostei</taxon>
        <taxon>Neoteleostei</taxon>
        <taxon>Acanthomorphata</taxon>
        <taxon>Zeiogadaria</taxon>
        <taxon>Gadariae</taxon>
        <taxon>Gadiformes</taxon>
        <taxon>Gadoidei</taxon>
        <taxon>Gadidae</taxon>
        <taxon>Gadus</taxon>
    </lineage>
</organism>
<reference evidence="2" key="2">
    <citation type="submission" date="2025-09" db="UniProtKB">
        <authorList>
            <consortium name="Ensembl"/>
        </authorList>
    </citation>
    <scope>IDENTIFICATION</scope>
</reference>
<dbReference type="Pfam" id="PF15479">
    <property type="entry name" value="DUF4639"/>
    <property type="match status" value="1"/>
</dbReference>
<dbReference type="PANTHER" id="PTHR34438">
    <property type="entry name" value="SI:DKEY-97L20.6"/>
    <property type="match status" value="1"/>
</dbReference>
<protein>
    <submittedName>
        <fullName evidence="2">Uncharacterized protein</fullName>
    </submittedName>
</protein>
<dbReference type="Proteomes" id="UP000694546">
    <property type="component" value="Chromosome 6"/>
</dbReference>
<feature type="compositionally biased region" description="Polar residues" evidence="1">
    <location>
        <begin position="422"/>
        <end position="432"/>
    </location>
</feature>